<dbReference type="GO" id="GO:1990904">
    <property type="term" value="C:ribonucleoprotein complex"/>
    <property type="evidence" value="ECO:0007669"/>
    <property type="project" value="UniProtKB-KW"/>
</dbReference>
<comment type="similarity">
    <text evidence="1 4">Belongs to the universal ribosomal protein uL13 family.</text>
</comment>
<evidence type="ECO:0000256" key="2">
    <source>
        <dbReference type="ARBA" id="ARBA00022980"/>
    </source>
</evidence>
<evidence type="ECO:0000256" key="4">
    <source>
        <dbReference type="HAMAP-Rule" id="MF_01366"/>
    </source>
</evidence>
<dbReference type="InterPro" id="IPR036899">
    <property type="entry name" value="Ribosomal_uL13_sf"/>
</dbReference>
<sequence>MNKIERTMHKFDAEGMSVGRLATQIATILRGKNKPEYQPHIDAGDIVEVKNIEKLKFTGKKIEQKKYFHYSGYPGGLKETKIADLQKKKPADILYRAVREMLPPTRLRPGMLKRLIIR</sequence>
<evidence type="ECO:0000256" key="3">
    <source>
        <dbReference type="ARBA" id="ARBA00023274"/>
    </source>
</evidence>
<dbReference type="PIRSF" id="PIRSF002181">
    <property type="entry name" value="Ribosomal_L13"/>
    <property type="match status" value="1"/>
</dbReference>
<dbReference type="PATRIC" id="fig|1618642.3.peg.675"/>
<dbReference type="Pfam" id="PF00572">
    <property type="entry name" value="Ribosomal_L13"/>
    <property type="match status" value="1"/>
</dbReference>
<comment type="function">
    <text evidence="4">This protein is one of the early assembly proteins of the 50S ribosomal subunit, although it is not seen to bind rRNA by itself. It is important during the early stages of 50S assembly.</text>
</comment>
<gene>
    <name evidence="4" type="primary">rplM</name>
    <name evidence="5" type="ORF">UT64_C0035G0008</name>
</gene>
<dbReference type="EMBL" id="LBXO01000035">
    <property type="protein sequence ID" value="KKR32399.1"/>
    <property type="molecule type" value="Genomic_DNA"/>
</dbReference>
<dbReference type="PANTHER" id="PTHR11545">
    <property type="entry name" value="RIBOSOMAL PROTEIN L13"/>
    <property type="match status" value="1"/>
</dbReference>
<dbReference type="PANTHER" id="PTHR11545:SF2">
    <property type="entry name" value="LARGE RIBOSOMAL SUBUNIT PROTEIN UL13M"/>
    <property type="match status" value="1"/>
</dbReference>
<keyword evidence="3 4" id="KW-0687">Ribonucleoprotein</keyword>
<reference evidence="5 6" key="1">
    <citation type="journal article" date="2015" name="Nature">
        <title>rRNA introns, odd ribosomes, and small enigmatic genomes across a large radiation of phyla.</title>
        <authorList>
            <person name="Brown C.T."/>
            <person name="Hug L.A."/>
            <person name="Thomas B.C."/>
            <person name="Sharon I."/>
            <person name="Castelle C.J."/>
            <person name="Singh A."/>
            <person name="Wilkins M.J."/>
            <person name="Williams K.H."/>
            <person name="Banfield J.F."/>
        </authorList>
    </citation>
    <scope>NUCLEOTIDE SEQUENCE [LARGE SCALE GENOMIC DNA]</scope>
</reference>
<evidence type="ECO:0000313" key="6">
    <source>
        <dbReference type="Proteomes" id="UP000034137"/>
    </source>
</evidence>
<dbReference type="CDD" id="cd00392">
    <property type="entry name" value="Ribosomal_L13"/>
    <property type="match status" value="1"/>
</dbReference>
<keyword evidence="2 4" id="KW-0689">Ribosomal protein</keyword>
<dbReference type="NCBIfam" id="TIGR01066">
    <property type="entry name" value="rplM_bact"/>
    <property type="match status" value="1"/>
</dbReference>
<dbReference type="Proteomes" id="UP000034137">
    <property type="component" value="Unassembled WGS sequence"/>
</dbReference>
<organism evidence="5 6">
    <name type="scientific">Candidatus Falkowbacteria bacterium GW2011_GWF2_39_8</name>
    <dbReference type="NCBI Taxonomy" id="1618642"/>
    <lineage>
        <taxon>Bacteria</taxon>
        <taxon>Candidatus Falkowiibacteriota</taxon>
    </lineage>
</organism>
<accession>A0A0G0PW59</accession>
<dbReference type="AlphaFoldDB" id="A0A0G0PW59"/>
<dbReference type="GO" id="GO:0017148">
    <property type="term" value="P:negative regulation of translation"/>
    <property type="evidence" value="ECO:0007669"/>
    <property type="project" value="TreeGrafter"/>
</dbReference>
<dbReference type="InterPro" id="IPR005822">
    <property type="entry name" value="Ribosomal_uL13"/>
</dbReference>
<dbReference type="GO" id="GO:0003729">
    <property type="term" value="F:mRNA binding"/>
    <property type="evidence" value="ECO:0007669"/>
    <property type="project" value="TreeGrafter"/>
</dbReference>
<evidence type="ECO:0000256" key="1">
    <source>
        <dbReference type="ARBA" id="ARBA00006227"/>
    </source>
</evidence>
<evidence type="ECO:0000313" key="5">
    <source>
        <dbReference type="EMBL" id="KKR32399.1"/>
    </source>
</evidence>
<dbReference type="InterPro" id="IPR005823">
    <property type="entry name" value="Ribosomal_uL13_bac-type"/>
</dbReference>
<dbReference type="GO" id="GO:0003735">
    <property type="term" value="F:structural constituent of ribosome"/>
    <property type="evidence" value="ECO:0007669"/>
    <property type="project" value="InterPro"/>
</dbReference>
<dbReference type="SUPFAM" id="SSF52161">
    <property type="entry name" value="Ribosomal protein L13"/>
    <property type="match status" value="1"/>
</dbReference>
<dbReference type="GO" id="GO:0006412">
    <property type="term" value="P:translation"/>
    <property type="evidence" value="ECO:0007669"/>
    <property type="project" value="UniProtKB-UniRule"/>
</dbReference>
<protein>
    <recommendedName>
        <fullName evidence="4">Large ribosomal subunit protein uL13</fullName>
    </recommendedName>
</protein>
<name>A0A0G0PW59_9BACT</name>
<proteinExistence type="inferred from homology"/>
<dbReference type="GO" id="GO:0005840">
    <property type="term" value="C:ribosome"/>
    <property type="evidence" value="ECO:0007669"/>
    <property type="project" value="UniProtKB-KW"/>
</dbReference>
<comment type="subunit">
    <text evidence="4">Part of the 50S ribosomal subunit.</text>
</comment>
<comment type="caution">
    <text evidence="5">The sequence shown here is derived from an EMBL/GenBank/DDBJ whole genome shotgun (WGS) entry which is preliminary data.</text>
</comment>
<dbReference type="Gene3D" id="3.90.1180.10">
    <property type="entry name" value="Ribosomal protein L13"/>
    <property type="match status" value="1"/>
</dbReference>
<dbReference type="HAMAP" id="MF_01366">
    <property type="entry name" value="Ribosomal_uL13"/>
    <property type="match status" value="1"/>
</dbReference>